<comment type="pathway">
    <text evidence="2">Protein modification; protein ubiquitination.</text>
</comment>
<dbReference type="EC" id="2.3.2.27" evidence="2"/>
<gene>
    <name evidence="5" type="ORF">RJ639_005270</name>
</gene>
<keyword evidence="1 2" id="KW-0833">Ubl conjugation pathway</keyword>
<evidence type="ECO:0000259" key="4">
    <source>
        <dbReference type="Pfam" id="PF25598"/>
    </source>
</evidence>
<sequence length="296" mass="33712">MEGGISGTRFAVKIVEEWRFVVPENRNDSNSAQNFNPSASVEGLENVNNLGIKFKFMSSLVIPESLRFSSVVSVLRGRPASDVRRPNLPATSGDEERHRQTSPSFSHSSYSRRVRLLGYSRLPWVYARVQIKGRLEKMVKLIKEPICLTTTKASLLAIYHLVSSPLADEKVIARFVEMGLVKMLLEMLVDCKRSLCEKKPYDNVLTTGWKLSKNEKKEERGVLAEVLQVGAIQKLLLLLQVACSETTRGKATELWKLLNLHREGLECIDSMDFNKNFKRPFLNRGKKITRNNQFRE</sequence>
<evidence type="ECO:0000256" key="3">
    <source>
        <dbReference type="SAM" id="MobiDB-lite"/>
    </source>
</evidence>
<dbReference type="PANTHER" id="PTHR22849">
    <property type="entry name" value="WDSAM1 PROTEIN"/>
    <property type="match status" value="1"/>
</dbReference>
<accession>A0AA88W1W0</accession>
<reference evidence="5" key="1">
    <citation type="submission" date="2022-12" db="EMBL/GenBank/DDBJ databases">
        <title>Draft genome assemblies for two species of Escallonia (Escalloniales).</title>
        <authorList>
            <person name="Chanderbali A."/>
            <person name="Dervinis C."/>
            <person name="Anghel I."/>
            <person name="Soltis D."/>
            <person name="Soltis P."/>
            <person name="Zapata F."/>
        </authorList>
    </citation>
    <scope>NUCLEOTIDE SEQUENCE</scope>
    <source>
        <strain evidence="5">UCBG64.0493</strain>
        <tissue evidence="5">Leaf</tissue>
    </source>
</reference>
<dbReference type="Pfam" id="PF25598">
    <property type="entry name" value="ARM_PUB"/>
    <property type="match status" value="1"/>
</dbReference>
<proteinExistence type="predicted"/>
<comment type="catalytic activity">
    <reaction evidence="2">
        <text>S-ubiquitinyl-[E2 ubiquitin-conjugating enzyme]-L-cysteine + [acceptor protein]-L-lysine = [E2 ubiquitin-conjugating enzyme]-L-cysteine + N(6)-ubiquitinyl-[acceptor protein]-L-lysine.</text>
        <dbReference type="EC" id="2.3.2.27"/>
    </reaction>
</comment>
<dbReference type="InterPro" id="IPR058678">
    <property type="entry name" value="ARM_PUB"/>
</dbReference>
<evidence type="ECO:0000313" key="5">
    <source>
        <dbReference type="EMBL" id="KAK3018520.1"/>
    </source>
</evidence>
<dbReference type="GO" id="GO:0061630">
    <property type="term" value="F:ubiquitin protein ligase activity"/>
    <property type="evidence" value="ECO:0007669"/>
    <property type="project" value="UniProtKB-UniRule"/>
</dbReference>
<dbReference type="GO" id="GO:0016567">
    <property type="term" value="P:protein ubiquitination"/>
    <property type="evidence" value="ECO:0007669"/>
    <property type="project" value="UniProtKB-UniRule"/>
</dbReference>
<evidence type="ECO:0000256" key="1">
    <source>
        <dbReference type="ARBA" id="ARBA00022786"/>
    </source>
</evidence>
<protein>
    <recommendedName>
        <fullName evidence="2 4">U-box domain-containing protein</fullName>
        <ecNumber evidence="2">2.3.2.27</ecNumber>
    </recommendedName>
    <alternativeName>
        <fullName evidence="2">RING-type E3 ubiquitin transferase PUB</fullName>
    </alternativeName>
</protein>
<dbReference type="InterPro" id="IPR045185">
    <property type="entry name" value="PUB22/23/24-like"/>
</dbReference>
<comment type="caution">
    <text evidence="5">The sequence shown here is derived from an EMBL/GenBank/DDBJ whole genome shotgun (WGS) entry which is preliminary data.</text>
</comment>
<dbReference type="Proteomes" id="UP001188597">
    <property type="component" value="Unassembled WGS sequence"/>
</dbReference>
<dbReference type="EMBL" id="JAVXUP010000932">
    <property type="protein sequence ID" value="KAK3018520.1"/>
    <property type="molecule type" value="Genomic_DNA"/>
</dbReference>
<evidence type="ECO:0000256" key="2">
    <source>
        <dbReference type="RuleBase" id="RU369093"/>
    </source>
</evidence>
<evidence type="ECO:0000313" key="6">
    <source>
        <dbReference type="Proteomes" id="UP001188597"/>
    </source>
</evidence>
<dbReference type="AlphaFoldDB" id="A0AA88W1W0"/>
<keyword evidence="2" id="KW-0808">Transferase</keyword>
<name>A0AA88W1W0_9ASTE</name>
<comment type="function">
    <text evidence="2">Functions as an E3 ubiquitin ligase.</text>
</comment>
<feature type="non-terminal residue" evidence="5">
    <location>
        <position position="1"/>
    </location>
</feature>
<feature type="region of interest" description="Disordered" evidence="3">
    <location>
        <begin position="83"/>
        <end position="107"/>
    </location>
</feature>
<dbReference type="PANTHER" id="PTHR22849:SF139">
    <property type="entry name" value="U-BOX DOMAIN-CONTAINING PROTEIN"/>
    <property type="match status" value="1"/>
</dbReference>
<keyword evidence="6" id="KW-1185">Reference proteome</keyword>
<feature type="domain" description="U-box" evidence="4">
    <location>
        <begin position="207"/>
        <end position="276"/>
    </location>
</feature>
<organism evidence="5 6">
    <name type="scientific">Escallonia herrerae</name>
    <dbReference type="NCBI Taxonomy" id="1293975"/>
    <lineage>
        <taxon>Eukaryota</taxon>
        <taxon>Viridiplantae</taxon>
        <taxon>Streptophyta</taxon>
        <taxon>Embryophyta</taxon>
        <taxon>Tracheophyta</taxon>
        <taxon>Spermatophyta</taxon>
        <taxon>Magnoliopsida</taxon>
        <taxon>eudicotyledons</taxon>
        <taxon>Gunneridae</taxon>
        <taxon>Pentapetalae</taxon>
        <taxon>asterids</taxon>
        <taxon>campanulids</taxon>
        <taxon>Escalloniales</taxon>
        <taxon>Escalloniaceae</taxon>
        <taxon>Escallonia</taxon>
    </lineage>
</organism>